<gene>
    <name evidence="1" type="ORF">CEPIT_LOCUS34886</name>
</gene>
<sequence>MRQMLADLMDPMSIILEELKETREKINDITRVLSPTVSSPANDRDARRYAAGGQGRRLPAVPFWPPSVNSHRPVVGSVALCHRRLPRAAALLPMSAAFGLFRFWSKTNFDFPK</sequence>
<name>A0AAV0FKW2_9ASTE</name>
<proteinExistence type="predicted"/>
<evidence type="ECO:0000313" key="1">
    <source>
        <dbReference type="EMBL" id="CAH9135917.1"/>
    </source>
</evidence>
<comment type="caution">
    <text evidence="1">The sequence shown here is derived from an EMBL/GenBank/DDBJ whole genome shotgun (WGS) entry which is preliminary data.</text>
</comment>
<protein>
    <submittedName>
        <fullName evidence="1">Uncharacterized protein</fullName>
    </submittedName>
</protein>
<keyword evidence="2" id="KW-1185">Reference proteome</keyword>
<dbReference type="Proteomes" id="UP001152523">
    <property type="component" value="Unassembled WGS sequence"/>
</dbReference>
<accession>A0AAV0FKW2</accession>
<reference evidence="1" key="1">
    <citation type="submission" date="2022-07" db="EMBL/GenBank/DDBJ databases">
        <authorList>
            <person name="Macas J."/>
            <person name="Novak P."/>
            <person name="Neumann P."/>
        </authorList>
    </citation>
    <scope>NUCLEOTIDE SEQUENCE</scope>
</reference>
<dbReference type="EMBL" id="CAMAPF010000991">
    <property type="protein sequence ID" value="CAH9135917.1"/>
    <property type="molecule type" value="Genomic_DNA"/>
</dbReference>
<evidence type="ECO:0000313" key="2">
    <source>
        <dbReference type="Proteomes" id="UP001152523"/>
    </source>
</evidence>
<dbReference type="AlphaFoldDB" id="A0AAV0FKW2"/>
<organism evidence="1 2">
    <name type="scientific">Cuscuta epithymum</name>
    <dbReference type="NCBI Taxonomy" id="186058"/>
    <lineage>
        <taxon>Eukaryota</taxon>
        <taxon>Viridiplantae</taxon>
        <taxon>Streptophyta</taxon>
        <taxon>Embryophyta</taxon>
        <taxon>Tracheophyta</taxon>
        <taxon>Spermatophyta</taxon>
        <taxon>Magnoliopsida</taxon>
        <taxon>eudicotyledons</taxon>
        <taxon>Gunneridae</taxon>
        <taxon>Pentapetalae</taxon>
        <taxon>asterids</taxon>
        <taxon>lamiids</taxon>
        <taxon>Solanales</taxon>
        <taxon>Convolvulaceae</taxon>
        <taxon>Cuscuteae</taxon>
        <taxon>Cuscuta</taxon>
        <taxon>Cuscuta subgen. Cuscuta</taxon>
    </lineage>
</organism>